<dbReference type="AlphaFoldDB" id="A0A1S3J4N8"/>
<evidence type="ECO:0000313" key="2">
    <source>
        <dbReference type="Proteomes" id="UP000085678"/>
    </source>
</evidence>
<feature type="compositionally biased region" description="Basic and acidic residues" evidence="1">
    <location>
        <begin position="212"/>
        <end position="228"/>
    </location>
</feature>
<dbReference type="Proteomes" id="UP000085678">
    <property type="component" value="Unplaced"/>
</dbReference>
<feature type="region of interest" description="Disordered" evidence="1">
    <location>
        <begin position="210"/>
        <end position="300"/>
    </location>
</feature>
<dbReference type="PANTHER" id="PTHR13447:SF2">
    <property type="entry name" value="SMALL RIBOSOMAL SUBUNIT PROTEIN BS1M"/>
    <property type="match status" value="1"/>
</dbReference>
<dbReference type="GO" id="GO:0005763">
    <property type="term" value="C:mitochondrial small ribosomal subunit"/>
    <property type="evidence" value="ECO:0007669"/>
    <property type="project" value="TreeGrafter"/>
</dbReference>
<sequence length="300" mass="34006">MAATMMLKHVRFFRRIYPNFCSISRAYASETSTPQPTASTEIDSSPDSKDQEITDTKPTENIFADNENTFYSLLRRSKWMQLGDPMGKEVVGTIKQIQGNDIYIDIGHKFYCICEKPRIEGSYWHYRIGSKVRVRLEDLELAAKFKMGYKSVTALEASGVLMGPLGGKDIEEQLANPLGTLDPDILQGLDLFEVSEESEDVDQEMVDQALEDWGRSDRDKDDSVKIDLDESDLDEDDLDEDGWDKDDLDRDDLDKDEWDNGLDKVDLDIDGWDSDEWDNGLDKDDSVDEGSDGEPDAPKS</sequence>
<dbReference type="OrthoDB" id="6020229at2759"/>
<dbReference type="PANTHER" id="PTHR13447">
    <property type="entry name" value="MITOCHONDRIAL 28S RIBOSOMAL PROTEIN S28"/>
    <property type="match status" value="1"/>
</dbReference>
<feature type="compositionally biased region" description="Polar residues" evidence="1">
    <location>
        <begin position="31"/>
        <end position="45"/>
    </location>
</feature>
<dbReference type="InParanoid" id="A0A1S3J4N8"/>
<evidence type="ECO:0000256" key="1">
    <source>
        <dbReference type="SAM" id="MobiDB-lite"/>
    </source>
</evidence>
<protein>
    <submittedName>
        <fullName evidence="3">28S ribosomal protein S28, mitochondrial</fullName>
    </submittedName>
</protein>
<dbReference type="STRING" id="7574.A0A1S3J4N8"/>
<name>A0A1S3J4N8_LINAN</name>
<gene>
    <name evidence="3" type="primary">LOC106170051</name>
</gene>
<keyword evidence="3" id="KW-0689">Ribosomal protein</keyword>
<keyword evidence="2" id="KW-1185">Reference proteome</keyword>
<dbReference type="InterPro" id="IPR019375">
    <property type="entry name" value="Ribosomal_bS1m"/>
</dbReference>
<feature type="region of interest" description="Disordered" evidence="1">
    <location>
        <begin position="31"/>
        <end position="57"/>
    </location>
</feature>
<reference evidence="3" key="1">
    <citation type="submission" date="2025-08" db="UniProtKB">
        <authorList>
            <consortium name="RefSeq"/>
        </authorList>
    </citation>
    <scope>IDENTIFICATION</scope>
    <source>
        <tissue evidence="3">Gonads</tissue>
    </source>
</reference>
<evidence type="ECO:0000313" key="3">
    <source>
        <dbReference type="RefSeq" id="XP_013405231.1"/>
    </source>
</evidence>
<feature type="compositionally biased region" description="Acidic residues" evidence="1">
    <location>
        <begin position="268"/>
        <end position="300"/>
    </location>
</feature>
<dbReference type="Pfam" id="PF10246">
    <property type="entry name" value="MRP-S35"/>
    <property type="match status" value="1"/>
</dbReference>
<dbReference type="KEGG" id="lak:106170051"/>
<dbReference type="RefSeq" id="XP_013405231.1">
    <property type="nucleotide sequence ID" value="XM_013549777.1"/>
</dbReference>
<feature type="compositionally biased region" description="Basic and acidic residues" evidence="1">
    <location>
        <begin position="46"/>
        <end position="57"/>
    </location>
</feature>
<keyword evidence="3" id="KW-0687">Ribonucleoprotein</keyword>
<proteinExistence type="predicted"/>
<dbReference type="GeneID" id="106170051"/>
<accession>A0A1S3J4N8</accession>
<feature type="compositionally biased region" description="Acidic residues" evidence="1">
    <location>
        <begin position="229"/>
        <end position="260"/>
    </location>
</feature>
<organism evidence="2 3">
    <name type="scientific">Lingula anatina</name>
    <name type="common">Brachiopod</name>
    <name type="synonym">Lingula unguis</name>
    <dbReference type="NCBI Taxonomy" id="7574"/>
    <lineage>
        <taxon>Eukaryota</taxon>
        <taxon>Metazoa</taxon>
        <taxon>Spiralia</taxon>
        <taxon>Lophotrochozoa</taxon>
        <taxon>Brachiopoda</taxon>
        <taxon>Linguliformea</taxon>
        <taxon>Lingulata</taxon>
        <taxon>Lingulida</taxon>
        <taxon>Linguloidea</taxon>
        <taxon>Lingulidae</taxon>
        <taxon>Lingula</taxon>
    </lineage>
</organism>